<sequence length="185" mass="19030">MRSRPAVIALMSIGTAATALPRVPRWLDSAAQGELESTVTYGAAAGAAVLVGWCAVLSLLALVDPRLIRHLAPRWVVMLVLGGAGAGLMASPAAASGDLDGLRLPDRPVGVTPVAVEQPPPPAHHVVVAGDSLWTIAARHLPPGHGTAQIAAATTAWHERNRDVIGPDADYIVPSQVLIAPDGAR</sequence>
<dbReference type="Proteomes" id="UP000275225">
    <property type="component" value="Unassembled WGS sequence"/>
</dbReference>
<dbReference type="CDD" id="cd00118">
    <property type="entry name" value="LysM"/>
    <property type="match status" value="1"/>
</dbReference>
<comment type="caution">
    <text evidence="1">The sequence shown here is derived from an EMBL/GenBank/DDBJ whole genome shotgun (WGS) entry which is preliminary data.</text>
</comment>
<dbReference type="EMBL" id="RQJX01000024">
    <property type="protein sequence ID" value="RQN02197.1"/>
    <property type="molecule type" value="Genomic_DNA"/>
</dbReference>
<evidence type="ECO:0000313" key="1">
    <source>
        <dbReference type="EMBL" id="RQN02197.1"/>
    </source>
</evidence>
<dbReference type="Gene3D" id="3.10.350.10">
    <property type="entry name" value="LysM domain"/>
    <property type="match status" value="1"/>
</dbReference>
<accession>A0A3N6Z5K0</accession>
<dbReference type="AlphaFoldDB" id="A0A3N6Z5K0"/>
<name>A0A3N6Z5K0_9ACTN</name>
<protein>
    <submittedName>
        <fullName evidence="1">LysM domain-containing protein</fullName>
    </submittedName>
</protein>
<reference evidence="1 2" key="1">
    <citation type="submission" date="2018-11" db="EMBL/GenBank/DDBJ databases">
        <authorList>
            <person name="Li F."/>
        </authorList>
    </citation>
    <scope>NUCLEOTIDE SEQUENCE [LARGE SCALE GENOMIC DNA]</scope>
    <source>
        <strain evidence="1 2">YS17T</strain>
    </source>
</reference>
<dbReference type="RefSeq" id="WP_124237825.1">
    <property type="nucleotide sequence ID" value="NZ_JBHUFI010000014.1"/>
</dbReference>
<dbReference type="OrthoDB" id="3210682at2"/>
<dbReference type="InterPro" id="IPR018392">
    <property type="entry name" value="LysM"/>
</dbReference>
<gene>
    <name evidence="1" type="ORF">EHW97_14165</name>
</gene>
<dbReference type="InterPro" id="IPR036779">
    <property type="entry name" value="LysM_dom_sf"/>
</dbReference>
<evidence type="ECO:0000313" key="2">
    <source>
        <dbReference type="Proteomes" id="UP000275225"/>
    </source>
</evidence>
<organism evidence="1 2">
    <name type="scientific">Aeromicrobium camelliae</name>
    <dbReference type="NCBI Taxonomy" id="1538144"/>
    <lineage>
        <taxon>Bacteria</taxon>
        <taxon>Bacillati</taxon>
        <taxon>Actinomycetota</taxon>
        <taxon>Actinomycetes</taxon>
        <taxon>Propionibacteriales</taxon>
        <taxon>Nocardioidaceae</taxon>
        <taxon>Aeromicrobium</taxon>
    </lineage>
</organism>
<keyword evidence="2" id="KW-1185">Reference proteome</keyword>
<proteinExistence type="predicted"/>